<evidence type="ECO:0000256" key="2">
    <source>
        <dbReference type="ARBA" id="ARBA00010961"/>
    </source>
</evidence>
<evidence type="ECO:0000256" key="3">
    <source>
        <dbReference type="ARBA" id="ARBA00022578"/>
    </source>
</evidence>
<keyword evidence="6" id="KW-0814">Transposable element</keyword>
<evidence type="ECO:0000313" key="8">
    <source>
        <dbReference type="Proteomes" id="UP000033661"/>
    </source>
</evidence>
<evidence type="ECO:0000256" key="5">
    <source>
        <dbReference type="ARBA" id="ARBA00023172"/>
    </source>
</evidence>
<keyword evidence="4 6" id="KW-0238">DNA-binding</keyword>
<dbReference type="GO" id="GO:0006313">
    <property type="term" value="P:DNA transposition"/>
    <property type="evidence" value="ECO:0007669"/>
    <property type="project" value="UniProtKB-UniRule"/>
</dbReference>
<keyword evidence="8" id="KW-1185">Reference proteome</keyword>
<comment type="function">
    <text evidence="1 6">Required for the transposition of the insertion element.</text>
</comment>
<comment type="caution">
    <text evidence="7">The sequence shown here is derived from an EMBL/GenBank/DDBJ whole genome shotgun (WGS) entry which is preliminary data.</text>
</comment>
<comment type="similarity">
    <text evidence="2 6">Belongs to the transposase mutator family.</text>
</comment>
<dbReference type="InterPro" id="IPR001207">
    <property type="entry name" value="Transposase_mutator"/>
</dbReference>
<proteinExistence type="inferred from homology"/>
<dbReference type="AlphaFoldDB" id="A0A0F3QDH5"/>
<evidence type="ECO:0000313" key="7">
    <source>
        <dbReference type="EMBL" id="KJV89499.1"/>
    </source>
</evidence>
<dbReference type="GO" id="GO:0003677">
    <property type="term" value="F:DNA binding"/>
    <property type="evidence" value="ECO:0007669"/>
    <property type="project" value="UniProtKB-UniRule"/>
</dbReference>
<dbReference type="Proteomes" id="UP000033661">
    <property type="component" value="Unassembled WGS sequence"/>
</dbReference>
<dbReference type="PANTHER" id="PTHR33217">
    <property type="entry name" value="TRANSPOSASE FOR INSERTION SEQUENCE ELEMENT IS1081"/>
    <property type="match status" value="1"/>
</dbReference>
<dbReference type="EMBL" id="LAOI01000001">
    <property type="protein sequence ID" value="KJV89499.1"/>
    <property type="molecule type" value="Genomic_DNA"/>
</dbReference>
<evidence type="ECO:0000256" key="4">
    <source>
        <dbReference type="ARBA" id="ARBA00023125"/>
    </source>
</evidence>
<dbReference type="PATRIC" id="fig|1359193.3.peg.460"/>
<evidence type="ECO:0000256" key="6">
    <source>
        <dbReference type="RuleBase" id="RU365089"/>
    </source>
</evidence>
<dbReference type="PANTHER" id="PTHR33217:SF5">
    <property type="entry name" value="MUTATOR FAMILY TRANSPOSASE"/>
    <property type="match status" value="1"/>
</dbReference>
<protein>
    <recommendedName>
        <fullName evidence="6">Mutator family transposase</fullName>
    </recommendedName>
</protein>
<accession>A0A0F3QDH5</accession>
<reference evidence="7 8" key="1">
    <citation type="submission" date="2015-02" db="EMBL/GenBank/DDBJ databases">
        <title>Genome Sequencing of Rickettsiales.</title>
        <authorList>
            <person name="Daugherty S.C."/>
            <person name="Su Q."/>
            <person name="Abolude K."/>
            <person name="Beier-Sexton M."/>
            <person name="Carlyon J.A."/>
            <person name="Carter R."/>
            <person name="Day N.P."/>
            <person name="Dumler S.J."/>
            <person name="Dyachenko V."/>
            <person name="Godinez A."/>
            <person name="Kurtti T.J."/>
            <person name="Lichay M."/>
            <person name="Mullins K.E."/>
            <person name="Ott S."/>
            <person name="Pappas-Brown V."/>
            <person name="Paris D.H."/>
            <person name="Patel P."/>
            <person name="Richards A.L."/>
            <person name="Sadzewicz L."/>
            <person name="Sears K."/>
            <person name="Seidman D."/>
            <person name="Sengamalay N."/>
            <person name="Stenos J."/>
            <person name="Tallon L.J."/>
            <person name="Vincent G."/>
            <person name="Fraser C.M."/>
            <person name="Munderloh U."/>
            <person name="Dunning-Hotopp J.C."/>
        </authorList>
    </citation>
    <scope>NUCLEOTIDE SEQUENCE [LARGE SCALE GENOMIC DNA]</scope>
    <source>
        <strain evidence="7 8">RML An4</strain>
    </source>
</reference>
<sequence>MFQQLKKRLVERILESKLDKELGYSRHSKVPKIDNNRRNGITEKTIIDDSGQKITIEVPHDREGEFEPKLIPKGVRRFAGFEDTVISLYARGMTISEIQSTVLRVKSKNIKFDKF</sequence>
<keyword evidence="3 6" id="KW-0815">Transposition</keyword>
<dbReference type="GO" id="GO:0004803">
    <property type="term" value="F:transposase activity"/>
    <property type="evidence" value="ECO:0007669"/>
    <property type="project" value="UniProtKB-UniRule"/>
</dbReference>
<dbReference type="Pfam" id="PF00872">
    <property type="entry name" value="Transposase_mut"/>
    <property type="match status" value="1"/>
</dbReference>
<gene>
    <name evidence="7" type="ORF">RBEAN4_0477</name>
</gene>
<organism evidence="7 8">
    <name type="scientific">Rickettsia bellii str. RML An4</name>
    <dbReference type="NCBI Taxonomy" id="1359193"/>
    <lineage>
        <taxon>Bacteria</taxon>
        <taxon>Pseudomonadati</taxon>
        <taxon>Pseudomonadota</taxon>
        <taxon>Alphaproteobacteria</taxon>
        <taxon>Rickettsiales</taxon>
        <taxon>Rickettsiaceae</taxon>
        <taxon>Rickettsieae</taxon>
        <taxon>Rickettsia</taxon>
        <taxon>belli group</taxon>
    </lineage>
</organism>
<evidence type="ECO:0000256" key="1">
    <source>
        <dbReference type="ARBA" id="ARBA00002190"/>
    </source>
</evidence>
<name>A0A0F3QDH5_RICBE</name>
<keyword evidence="5 6" id="KW-0233">DNA recombination</keyword>